<dbReference type="AlphaFoldDB" id="A0ABC9VGQ1"/>
<sequence>MSSVNAEQDPRTVLSKQKGLLSLPKIYMEDGKCYQQLKYLIQTFSNRGRSTGNSQANFDKKLKL</sequence>
<dbReference type="Proteomes" id="UP000023566">
    <property type="component" value="Chromosome"/>
</dbReference>
<evidence type="ECO:0000313" key="2">
    <source>
        <dbReference type="Proteomes" id="UP000023566"/>
    </source>
</evidence>
<gene>
    <name evidence="1" type="ORF">H839_08579</name>
</gene>
<dbReference type="EMBL" id="AOTZ01000004">
    <property type="protein sequence ID" value="EZP77675.1"/>
    <property type="molecule type" value="Genomic_DNA"/>
</dbReference>
<name>A0ABC9VGQ1_9BACL</name>
<keyword evidence="2" id="KW-1185">Reference proteome</keyword>
<evidence type="ECO:0000313" key="1">
    <source>
        <dbReference type="EMBL" id="EZP77675.1"/>
    </source>
</evidence>
<reference evidence="1 2" key="1">
    <citation type="journal article" date="2014" name="Appl. Microbiol. Biotechnol.">
        <title>Transformable facultative thermophile Geobacillus stearothermophilus NUB3621 as a host strain for metabolic engineering.</title>
        <authorList>
            <person name="Blanchard K."/>
            <person name="Robic S."/>
            <person name="Matsumura I."/>
        </authorList>
    </citation>
    <scope>NUCLEOTIDE SEQUENCE [LARGE SCALE GENOMIC DNA]</scope>
    <source>
        <strain evidence="1 2">NUB3621</strain>
    </source>
</reference>
<accession>A0ABC9VGQ1</accession>
<organism evidence="1 2">
    <name type="scientific">Parageobacillus genomosp. 1</name>
    <dbReference type="NCBI Taxonomy" id="1295642"/>
    <lineage>
        <taxon>Bacteria</taxon>
        <taxon>Bacillati</taxon>
        <taxon>Bacillota</taxon>
        <taxon>Bacilli</taxon>
        <taxon>Bacillales</taxon>
        <taxon>Anoxybacillaceae</taxon>
        <taxon>Parageobacillus</taxon>
    </lineage>
</organism>
<protein>
    <submittedName>
        <fullName evidence="1">Uncharacterized protein</fullName>
    </submittedName>
</protein>
<proteinExistence type="predicted"/>
<comment type="caution">
    <text evidence="1">The sequence shown here is derived from an EMBL/GenBank/DDBJ whole genome shotgun (WGS) entry which is preliminary data.</text>
</comment>